<protein>
    <submittedName>
        <fullName evidence="1">Uncharacterized protein</fullName>
    </submittedName>
</protein>
<dbReference type="EMBL" id="PQXM01000075">
    <property type="protein sequence ID" value="TGO78191.1"/>
    <property type="molecule type" value="Genomic_DNA"/>
</dbReference>
<keyword evidence="2" id="KW-1185">Reference proteome</keyword>
<evidence type="ECO:0000313" key="2">
    <source>
        <dbReference type="Proteomes" id="UP000297229"/>
    </source>
</evidence>
<name>A0A4Z1JWC4_9HELO</name>
<comment type="caution">
    <text evidence="1">The sequence shown here is derived from an EMBL/GenBank/DDBJ whole genome shotgun (WGS) entry which is preliminary data.</text>
</comment>
<accession>A0A4Z1JWC4</accession>
<dbReference type="AlphaFoldDB" id="A0A4Z1JWC4"/>
<sequence>MYQSYKSSKSTLPAFTFAPPMQVLVKGLSPHTALAALIHPSHLPFVISIVWPDVAALSFKRAVPDSPVVDVGSPPHYFTKC</sequence>
<gene>
    <name evidence="1" type="ORF">BELL_0075g00070</name>
</gene>
<organism evidence="1 2">
    <name type="scientific">Botrytis elliptica</name>
    <dbReference type="NCBI Taxonomy" id="278938"/>
    <lineage>
        <taxon>Eukaryota</taxon>
        <taxon>Fungi</taxon>
        <taxon>Dikarya</taxon>
        <taxon>Ascomycota</taxon>
        <taxon>Pezizomycotina</taxon>
        <taxon>Leotiomycetes</taxon>
        <taxon>Helotiales</taxon>
        <taxon>Sclerotiniaceae</taxon>
        <taxon>Botrytis</taxon>
    </lineage>
</organism>
<dbReference type="Proteomes" id="UP000297229">
    <property type="component" value="Unassembled WGS sequence"/>
</dbReference>
<proteinExistence type="predicted"/>
<reference evidence="1 2" key="1">
    <citation type="submission" date="2017-12" db="EMBL/GenBank/DDBJ databases">
        <title>Comparative genomics of Botrytis spp.</title>
        <authorList>
            <person name="Valero-Jimenez C.A."/>
            <person name="Tapia P."/>
            <person name="Veloso J."/>
            <person name="Silva-Moreno E."/>
            <person name="Staats M."/>
            <person name="Valdes J.H."/>
            <person name="Van Kan J.A.L."/>
        </authorList>
    </citation>
    <scope>NUCLEOTIDE SEQUENCE [LARGE SCALE GENOMIC DNA]</scope>
    <source>
        <strain evidence="1 2">Be9601</strain>
    </source>
</reference>
<evidence type="ECO:0000313" key="1">
    <source>
        <dbReference type="EMBL" id="TGO78191.1"/>
    </source>
</evidence>